<dbReference type="InterPro" id="IPR051476">
    <property type="entry name" value="Bac_ResReg_Asp_Phosphatase"/>
</dbReference>
<dbReference type="AlphaFoldDB" id="A0A1M5W8U0"/>
<dbReference type="GO" id="GO:0005737">
    <property type="term" value="C:cytoplasm"/>
    <property type="evidence" value="ECO:0007669"/>
    <property type="project" value="UniProtKB-SubCell"/>
</dbReference>
<dbReference type="InterPro" id="IPR010982">
    <property type="entry name" value="Lambda_DNA-bd_dom_sf"/>
</dbReference>
<dbReference type="Proteomes" id="UP000183967">
    <property type="component" value="Unassembled WGS sequence"/>
</dbReference>
<dbReference type="SUPFAM" id="SSF48452">
    <property type="entry name" value="TPR-like"/>
    <property type="match status" value="2"/>
</dbReference>
<dbReference type="InterPro" id="IPR011990">
    <property type="entry name" value="TPR-like_helical_dom_sf"/>
</dbReference>
<dbReference type="SUPFAM" id="SSF47413">
    <property type="entry name" value="lambda repressor-like DNA-binding domains"/>
    <property type="match status" value="1"/>
</dbReference>
<evidence type="ECO:0000313" key="9">
    <source>
        <dbReference type="Proteomes" id="UP000183967"/>
    </source>
</evidence>
<gene>
    <name evidence="8" type="ORF">SAMN02745135_02339</name>
</gene>
<dbReference type="InterPro" id="IPR001387">
    <property type="entry name" value="Cro/C1-type_HTH"/>
</dbReference>
<keyword evidence="9" id="KW-1185">Reference proteome</keyword>
<dbReference type="Pfam" id="PF13424">
    <property type="entry name" value="TPR_12"/>
    <property type="match status" value="1"/>
</dbReference>
<evidence type="ECO:0000256" key="4">
    <source>
        <dbReference type="ARBA" id="ARBA00022803"/>
    </source>
</evidence>
<name>A0A1M5W8U0_9FIRM</name>
<dbReference type="SMART" id="SM00028">
    <property type="entry name" value="TPR"/>
    <property type="match status" value="4"/>
</dbReference>
<dbReference type="PROSITE" id="PS50005">
    <property type="entry name" value="TPR"/>
    <property type="match status" value="1"/>
</dbReference>
<feature type="domain" description="HTH cro/C1-type" evidence="7">
    <location>
        <begin position="15"/>
        <end position="79"/>
    </location>
</feature>
<evidence type="ECO:0000256" key="6">
    <source>
        <dbReference type="PROSITE-ProRule" id="PRU00339"/>
    </source>
</evidence>
<dbReference type="InterPro" id="IPR019734">
    <property type="entry name" value="TPR_rpt"/>
</dbReference>
<organism evidence="8 9">
    <name type="scientific">Caloranaerobacter azorensis DSM 13643</name>
    <dbReference type="NCBI Taxonomy" id="1121264"/>
    <lineage>
        <taxon>Bacteria</taxon>
        <taxon>Bacillati</taxon>
        <taxon>Bacillota</taxon>
        <taxon>Tissierellia</taxon>
        <taxon>Tissierellales</taxon>
        <taxon>Thermohalobacteraceae</taxon>
        <taxon>Caloranaerobacter</taxon>
    </lineage>
</organism>
<accession>A0A1M5W8U0</accession>
<keyword evidence="4 6" id="KW-0802">TPR repeat</keyword>
<keyword evidence="3" id="KW-0677">Repeat</keyword>
<evidence type="ECO:0000256" key="5">
    <source>
        <dbReference type="ARBA" id="ARBA00038253"/>
    </source>
</evidence>
<dbReference type="PANTHER" id="PTHR46630:SF1">
    <property type="entry name" value="TETRATRICOPEPTIDE REPEAT PROTEIN 29"/>
    <property type="match status" value="1"/>
</dbReference>
<evidence type="ECO:0000256" key="2">
    <source>
        <dbReference type="ARBA" id="ARBA00022490"/>
    </source>
</evidence>
<proteinExistence type="inferred from homology"/>
<comment type="subcellular location">
    <subcellularLocation>
        <location evidence="1">Cytoplasm</location>
    </subcellularLocation>
</comment>
<evidence type="ECO:0000256" key="3">
    <source>
        <dbReference type="ARBA" id="ARBA00022737"/>
    </source>
</evidence>
<comment type="similarity">
    <text evidence="5">Belongs to the Rap family.</text>
</comment>
<dbReference type="PANTHER" id="PTHR46630">
    <property type="entry name" value="TETRATRICOPEPTIDE REPEAT PROTEIN 29"/>
    <property type="match status" value="1"/>
</dbReference>
<dbReference type="PROSITE" id="PS50943">
    <property type="entry name" value="HTH_CROC1"/>
    <property type="match status" value="1"/>
</dbReference>
<keyword evidence="2" id="KW-0963">Cytoplasm</keyword>
<sequence>MMFLENKVLSPGKKIKAIRKILKINQEELTKGVYNRSLISYIENDKIKLSKKVAEILANNINQIAKQKNIPLEITPDYLLEEEIVQVNKIIRNSLNILNNINTIDNHIFHNEVNRIENLFKTYDVKELKLKAYKKIANLYYKNKNYNNSYIYYLKALKVCMQTTNSSCFPELLLELGKCSIKMLNYNVATLINEYALSILKSNSTTNIDLLKKAYFNLSLSYKKLGNYDSCLSTLENMELNNLQLDTCEILDILLLKGNCYLRKKQFKSAKDTYFEALNISESNNILNKSAMIYINIANIYNNLGKTHKAIEFANKSFNIRKNKKDINLANTLIFLGELYLKINEIEKAHKNIVDAIEILKYKGYEKINIDSFIQSYKLLINIYIIKDKETLIEKIAYDIEKLFQYNISKIQKQELKELLVKIGYYYMERDFYKSKEFISKSLNL</sequence>
<dbReference type="CDD" id="cd00093">
    <property type="entry name" value="HTH_XRE"/>
    <property type="match status" value="1"/>
</dbReference>
<dbReference type="Pfam" id="PF13181">
    <property type="entry name" value="TPR_8"/>
    <property type="match status" value="2"/>
</dbReference>
<feature type="repeat" description="TPR" evidence="6">
    <location>
        <begin position="251"/>
        <end position="284"/>
    </location>
</feature>
<dbReference type="EMBL" id="FQXO01000092">
    <property type="protein sequence ID" value="SHH83603.1"/>
    <property type="molecule type" value="Genomic_DNA"/>
</dbReference>
<evidence type="ECO:0000256" key="1">
    <source>
        <dbReference type="ARBA" id="ARBA00004496"/>
    </source>
</evidence>
<evidence type="ECO:0000313" key="8">
    <source>
        <dbReference type="EMBL" id="SHH83603.1"/>
    </source>
</evidence>
<dbReference type="Gene3D" id="1.10.260.40">
    <property type="entry name" value="lambda repressor-like DNA-binding domains"/>
    <property type="match status" value="1"/>
</dbReference>
<evidence type="ECO:0000259" key="7">
    <source>
        <dbReference type="PROSITE" id="PS50943"/>
    </source>
</evidence>
<reference evidence="9" key="1">
    <citation type="submission" date="2016-11" db="EMBL/GenBank/DDBJ databases">
        <authorList>
            <person name="Varghese N."/>
            <person name="Submissions S."/>
        </authorList>
    </citation>
    <scope>NUCLEOTIDE SEQUENCE [LARGE SCALE GENOMIC DNA]</scope>
    <source>
        <strain evidence="9">DSM 13643</strain>
    </source>
</reference>
<protein>
    <submittedName>
        <fullName evidence="8">Tetratricopeptide repeat-containing protein</fullName>
    </submittedName>
</protein>
<dbReference type="GO" id="GO:0003677">
    <property type="term" value="F:DNA binding"/>
    <property type="evidence" value="ECO:0007669"/>
    <property type="project" value="InterPro"/>
</dbReference>
<dbReference type="Gene3D" id="1.25.40.10">
    <property type="entry name" value="Tetratricopeptide repeat domain"/>
    <property type="match status" value="2"/>
</dbReference>